<protein>
    <submittedName>
        <fullName evidence="1">Uncharacterized protein</fullName>
    </submittedName>
</protein>
<accession>A0A0A9FNZ4</accession>
<dbReference type="AlphaFoldDB" id="A0A0A9FNZ4"/>
<name>A0A0A9FNZ4_ARUDO</name>
<sequence>MVGTYKGFKISPHLLRKRIVGLVARGIYKKFKLDK</sequence>
<dbReference type="EMBL" id="GBRH01185880">
    <property type="protein sequence ID" value="JAE12016.1"/>
    <property type="molecule type" value="Transcribed_RNA"/>
</dbReference>
<reference evidence="1" key="2">
    <citation type="journal article" date="2015" name="Data Brief">
        <title>Shoot transcriptome of the giant reed, Arundo donax.</title>
        <authorList>
            <person name="Barrero R.A."/>
            <person name="Guerrero F.D."/>
            <person name="Moolhuijzen P."/>
            <person name="Goolsby J.A."/>
            <person name="Tidwell J."/>
            <person name="Bellgard S.E."/>
            <person name="Bellgard M.I."/>
        </authorList>
    </citation>
    <scope>NUCLEOTIDE SEQUENCE</scope>
    <source>
        <tissue evidence="1">Shoot tissue taken approximately 20 cm above the soil surface</tissue>
    </source>
</reference>
<reference evidence="1" key="1">
    <citation type="submission" date="2014-09" db="EMBL/GenBank/DDBJ databases">
        <authorList>
            <person name="Magalhaes I.L.F."/>
            <person name="Oliveira U."/>
            <person name="Santos F.R."/>
            <person name="Vidigal T.H.D.A."/>
            <person name="Brescovit A.D."/>
            <person name="Santos A.J."/>
        </authorList>
    </citation>
    <scope>NUCLEOTIDE SEQUENCE</scope>
    <source>
        <tissue evidence="1">Shoot tissue taken approximately 20 cm above the soil surface</tissue>
    </source>
</reference>
<evidence type="ECO:0000313" key="1">
    <source>
        <dbReference type="EMBL" id="JAE12016.1"/>
    </source>
</evidence>
<proteinExistence type="predicted"/>
<organism evidence="1">
    <name type="scientific">Arundo donax</name>
    <name type="common">Giant reed</name>
    <name type="synonym">Donax arundinaceus</name>
    <dbReference type="NCBI Taxonomy" id="35708"/>
    <lineage>
        <taxon>Eukaryota</taxon>
        <taxon>Viridiplantae</taxon>
        <taxon>Streptophyta</taxon>
        <taxon>Embryophyta</taxon>
        <taxon>Tracheophyta</taxon>
        <taxon>Spermatophyta</taxon>
        <taxon>Magnoliopsida</taxon>
        <taxon>Liliopsida</taxon>
        <taxon>Poales</taxon>
        <taxon>Poaceae</taxon>
        <taxon>PACMAD clade</taxon>
        <taxon>Arundinoideae</taxon>
        <taxon>Arundineae</taxon>
        <taxon>Arundo</taxon>
    </lineage>
</organism>